<dbReference type="GeneID" id="38782293"/>
<proteinExistence type="predicted"/>
<accession>A0A401GT39</accession>
<protein>
    <submittedName>
        <fullName evidence="1">Uncharacterized protein</fullName>
    </submittedName>
</protein>
<sequence>MLIALQFLNLRAFPCPDISSSAPSAYASLTANALRSSLPEPTDTVITQRIRPSLSIGHRPPLVSYNARLGASQSPNTRSLLGASPRPSLQRLLAPPPRELTSIIGDAIESIATGLDSLNLTLTRSQIRNSSSFTDSMAFNWYQRSLVLGDTGARLASIRIRKLWIHGRAFKPESQ</sequence>
<comment type="caution">
    <text evidence="1">The sequence shown here is derived from an EMBL/GenBank/DDBJ whole genome shotgun (WGS) entry which is preliminary data.</text>
</comment>
<dbReference type="Proteomes" id="UP000287166">
    <property type="component" value="Unassembled WGS sequence"/>
</dbReference>
<name>A0A401GT39_9APHY</name>
<reference evidence="1 2" key="1">
    <citation type="journal article" date="2018" name="Sci. Rep.">
        <title>Genome sequence of the cauliflower mushroom Sparassis crispa (Hanabiratake) and its association with beneficial usage.</title>
        <authorList>
            <person name="Kiyama R."/>
            <person name="Furutani Y."/>
            <person name="Kawaguchi K."/>
            <person name="Nakanishi T."/>
        </authorList>
    </citation>
    <scope>NUCLEOTIDE SEQUENCE [LARGE SCALE GENOMIC DNA]</scope>
</reference>
<gene>
    <name evidence="1" type="ORF">SCP_0705630</name>
</gene>
<keyword evidence="2" id="KW-1185">Reference proteome</keyword>
<dbReference type="InParanoid" id="A0A401GT39"/>
<organism evidence="1 2">
    <name type="scientific">Sparassis crispa</name>
    <dbReference type="NCBI Taxonomy" id="139825"/>
    <lineage>
        <taxon>Eukaryota</taxon>
        <taxon>Fungi</taxon>
        <taxon>Dikarya</taxon>
        <taxon>Basidiomycota</taxon>
        <taxon>Agaricomycotina</taxon>
        <taxon>Agaricomycetes</taxon>
        <taxon>Polyporales</taxon>
        <taxon>Sparassidaceae</taxon>
        <taxon>Sparassis</taxon>
    </lineage>
</organism>
<dbReference type="EMBL" id="BFAD01000007">
    <property type="protein sequence ID" value="GBE85376.1"/>
    <property type="molecule type" value="Genomic_DNA"/>
</dbReference>
<evidence type="ECO:0000313" key="1">
    <source>
        <dbReference type="EMBL" id="GBE85376.1"/>
    </source>
</evidence>
<dbReference type="RefSeq" id="XP_027616289.1">
    <property type="nucleotide sequence ID" value="XM_027760488.1"/>
</dbReference>
<evidence type="ECO:0000313" key="2">
    <source>
        <dbReference type="Proteomes" id="UP000287166"/>
    </source>
</evidence>
<dbReference type="AlphaFoldDB" id="A0A401GT39"/>